<dbReference type="AlphaFoldDB" id="A0A9J6GX31"/>
<organism evidence="2 3">
    <name type="scientific">Haemaphysalis longicornis</name>
    <name type="common">Bush tick</name>
    <dbReference type="NCBI Taxonomy" id="44386"/>
    <lineage>
        <taxon>Eukaryota</taxon>
        <taxon>Metazoa</taxon>
        <taxon>Ecdysozoa</taxon>
        <taxon>Arthropoda</taxon>
        <taxon>Chelicerata</taxon>
        <taxon>Arachnida</taxon>
        <taxon>Acari</taxon>
        <taxon>Parasitiformes</taxon>
        <taxon>Ixodida</taxon>
        <taxon>Ixodoidea</taxon>
        <taxon>Ixodidae</taxon>
        <taxon>Haemaphysalinae</taxon>
        <taxon>Haemaphysalis</taxon>
    </lineage>
</organism>
<dbReference type="GO" id="GO:0008202">
    <property type="term" value="P:steroid metabolic process"/>
    <property type="evidence" value="ECO:0007669"/>
    <property type="project" value="TreeGrafter"/>
</dbReference>
<dbReference type="InterPro" id="IPR036291">
    <property type="entry name" value="NAD(P)-bd_dom_sf"/>
</dbReference>
<evidence type="ECO:0000256" key="1">
    <source>
        <dbReference type="ARBA" id="ARBA00023002"/>
    </source>
</evidence>
<proteinExistence type="predicted"/>
<dbReference type="GO" id="GO:0016491">
    <property type="term" value="F:oxidoreductase activity"/>
    <property type="evidence" value="ECO:0007669"/>
    <property type="project" value="UniProtKB-KW"/>
</dbReference>
<dbReference type="Proteomes" id="UP000821853">
    <property type="component" value="Chromosome 8"/>
</dbReference>
<dbReference type="PROSITE" id="PS00061">
    <property type="entry name" value="ADH_SHORT"/>
    <property type="match status" value="1"/>
</dbReference>
<dbReference type="PANTHER" id="PTHR43313">
    <property type="entry name" value="SHORT-CHAIN DEHYDROGENASE/REDUCTASE FAMILY 9C"/>
    <property type="match status" value="1"/>
</dbReference>
<protein>
    <submittedName>
        <fullName evidence="2">Uncharacterized protein</fullName>
    </submittedName>
</protein>
<name>A0A9J6GX31_HAELO</name>
<keyword evidence="3" id="KW-1185">Reference proteome</keyword>
<dbReference type="InterPro" id="IPR020904">
    <property type="entry name" value="Sc_DH/Rdtase_CS"/>
</dbReference>
<dbReference type="InterPro" id="IPR002347">
    <property type="entry name" value="SDR_fam"/>
</dbReference>
<dbReference type="PANTHER" id="PTHR43313:SF36">
    <property type="entry name" value="D-BETA-HYDROXYBUTYRATE DEHYDROGENASE, MITOCHONDRIAL"/>
    <property type="match status" value="1"/>
</dbReference>
<dbReference type="Pfam" id="PF00106">
    <property type="entry name" value="adh_short"/>
    <property type="match status" value="1"/>
</dbReference>
<comment type="caution">
    <text evidence="2">The sequence shown here is derived from an EMBL/GenBank/DDBJ whole genome shotgun (WGS) entry which is preliminary data.</text>
</comment>
<sequence>MLAKRLAQDGFLVFAGCLDSNSEGAMVIKKSRNIRVLQLDITKDNQVDEALASVKRDLGSKVLWSVIANAGIANSGLLEWMTMESILQVFDVNVFGTVRVAKKFLPLLKKSKGRIVIVTSGYGSYTVPLGIAYCMSKYALVSLVDGLRRELHAKRVDVVAIEPALYNHQWVPSASCRPCPASPCEGTLQRYKPQNGLPTGTVGSENLFNVVFILAKWAGTLLTELRIALKESFHWESLQAGIGNGLSGKVTLTTSANAESVKKPAHMNRTSTLECNSAPPFIAECDNSTYWVYLPTRRADLPSAGR</sequence>
<dbReference type="SUPFAM" id="SSF51735">
    <property type="entry name" value="NAD(P)-binding Rossmann-fold domains"/>
    <property type="match status" value="1"/>
</dbReference>
<keyword evidence="1" id="KW-0560">Oxidoreductase</keyword>
<reference evidence="2 3" key="1">
    <citation type="journal article" date="2020" name="Cell">
        <title>Large-Scale Comparative Analyses of Tick Genomes Elucidate Their Genetic Diversity and Vector Capacities.</title>
        <authorList>
            <consortium name="Tick Genome and Microbiome Consortium (TIGMIC)"/>
            <person name="Jia N."/>
            <person name="Wang J."/>
            <person name="Shi W."/>
            <person name="Du L."/>
            <person name="Sun Y."/>
            <person name="Zhan W."/>
            <person name="Jiang J.F."/>
            <person name="Wang Q."/>
            <person name="Zhang B."/>
            <person name="Ji P."/>
            <person name="Bell-Sakyi L."/>
            <person name="Cui X.M."/>
            <person name="Yuan T.T."/>
            <person name="Jiang B.G."/>
            <person name="Yang W.F."/>
            <person name="Lam T.T."/>
            <person name="Chang Q.C."/>
            <person name="Ding S.J."/>
            <person name="Wang X.J."/>
            <person name="Zhu J.G."/>
            <person name="Ruan X.D."/>
            <person name="Zhao L."/>
            <person name="Wei J.T."/>
            <person name="Ye R.Z."/>
            <person name="Que T.C."/>
            <person name="Du C.H."/>
            <person name="Zhou Y.H."/>
            <person name="Cheng J.X."/>
            <person name="Dai P.F."/>
            <person name="Guo W.B."/>
            <person name="Han X.H."/>
            <person name="Huang E.J."/>
            <person name="Li L.F."/>
            <person name="Wei W."/>
            <person name="Gao Y.C."/>
            <person name="Liu J.Z."/>
            <person name="Shao H.Z."/>
            <person name="Wang X."/>
            <person name="Wang C.C."/>
            <person name="Yang T.C."/>
            <person name="Huo Q.B."/>
            <person name="Li W."/>
            <person name="Chen H.Y."/>
            <person name="Chen S.E."/>
            <person name="Zhou L.G."/>
            <person name="Ni X.B."/>
            <person name="Tian J.H."/>
            <person name="Sheng Y."/>
            <person name="Liu T."/>
            <person name="Pan Y.S."/>
            <person name="Xia L.Y."/>
            <person name="Li J."/>
            <person name="Zhao F."/>
            <person name="Cao W.C."/>
        </authorList>
    </citation>
    <scope>NUCLEOTIDE SEQUENCE [LARGE SCALE GENOMIC DNA]</scope>
    <source>
        <strain evidence="2">HaeL-2018</strain>
    </source>
</reference>
<dbReference type="VEuPathDB" id="VectorBase:HLOH_052461"/>
<accession>A0A9J6GX31</accession>
<evidence type="ECO:0000313" key="3">
    <source>
        <dbReference type="Proteomes" id="UP000821853"/>
    </source>
</evidence>
<dbReference type="OrthoDB" id="6422490at2759"/>
<evidence type="ECO:0000313" key="2">
    <source>
        <dbReference type="EMBL" id="KAH9380045.1"/>
    </source>
</evidence>
<dbReference type="Gene3D" id="3.40.50.720">
    <property type="entry name" value="NAD(P)-binding Rossmann-like Domain"/>
    <property type="match status" value="1"/>
</dbReference>
<dbReference type="EMBL" id="JABSTR010000010">
    <property type="protein sequence ID" value="KAH9380045.1"/>
    <property type="molecule type" value="Genomic_DNA"/>
</dbReference>
<gene>
    <name evidence="2" type="ORF">HPB48_006139</name>
</gene>